<accession>A0ACB9FJX8</accession>
<dbReference type="Proteomes" id="UP001055879">
    <property type="component" value="Linkage Group LG01"/>
</dbReference>
<organism evidence="1 2">
    <name type="scientific">Arctium lappa</name>
    <name type="common">Greater burdock</name>
    <name type="synonym">Lappa major</name>
    <dbReference type="NCBI Taxonomy" id="4217"/>
    <lineage>
        <taxon>Eukaryota</taxon>
        <taxon>Viridiplantae</taxon>
        <taxon>Streptophyta</taxon>
        <taxon>Embryophyta</taxon>
        <taxon>Tracheophyta</taxon>
        <taxon>Spermatophyta</taxon>
        <taxon>Magnoliopsida</taxon>
        <taxon>eudicotyledons</taxon>
        <taxon>Gunneridae</taxon>
        <taxon>Pentapetalae</taxon>
        <taxon>asterids</taxon>
        <taxon>campanulids</taxon>
        <taxon>Asterales</taxon>
        <taxon>Asteraceae</taxon>
        <taxon>Carduoideae</taxon>
        <taxon>Cardueae</taxon>
        <taxon>Arctiinae</taxon>
        <taxon>Arctium</taxon>
    </lineage>
</organism>
<keyword evidence="2" id="KW-1185">Reference proteome</keyword>
<name>A0ACB9FJX8_ARCLA</name>
<reference evidence="1 2" key="2">
    <citation type="journal article" date="2022" name="Mol. Ecol. Resour.">
        <title>The genomes of chicory, endive, great burdock and yacon provide insights into Asteraceae paleo-polyploidization history and plant inulin production.</title>
        <authorList>
            <person name="Fan W."/>
            <person name="Wang S."/>
            <person name="Wang H."/>
            <person name="Wang A."/>
            <person name="Jiang F."/>
            <person name="Liu H."/>
            <person name="Zhao H."/>
            <person name="Xu D."/>
            <person name="Zhang Y."/>
        </authorList>
    </citation>
    <scope>NUCLEOTIDE SEQUENCE [LARGE SCALE GENOMIC DNA]</scope>
    <source>
        <strain evidence="2">cv. Niubang</strain>
    </source>
</reference>
<evidence type="ECO:0000313" key="2">
    <source>
        <dbReference type="Proteomes" id="UP001055879"/>
    </source>
</evidence>
<evidence type="ECO:0000313" key="1">
    <source>
        <dbReference type="EMBL" id="KAI3771450.1"/>
    </source>
</evidence>
<protein>
    <submittedName>
        <fullName evidence="1">Uncharacterized protein</fullName>
    </submittedName>
</protein>
<proteinExistence type="predicted"/>
<dbReference type="EMBL" id="CM042047">
    <property type="protein sequence ID" value="KAI3771450.1"/>
    <property type="molecule type" value="Genomic_DNA"/>
</dbReference>
<comment type="caution">
    <text evidence="1">The sequence shown here is derived from an EMBL/GenBank/DDBJ whole genome shotgun (WGS) entry which is preliminary data.</text>
</comment>
<sequence length="133" mass="15202">MPMHPDLLPELMSGLDRCLQDYIIKAKSGSGGSKLNGVFEKKDQSHVSRRRTPMQNTTDGNDSYSIQQLCVRVNSFHYIKKDLQVLEKRIIAHLKSIGIREGSIVNVSRKNFERSLVACVEGKYARQRQFKHV</sequence>
<gene>
    <name evidence="1" type="ORF">L6452_02614</name>
</gene>
<reference evidence="2" key="1">
    <citation type="journal article" date="2022" name="Mol. Ecol. Resour.">
        <title>The genomes of chicory, endive, great burdock and yacon provide insights into Asteraceae palaeo-polyploidization history and plant inulin production.</title>
        <authorList>
            <person name="Fan W."/>
            <person name="Wang S."/>
            <person name="Wang H."/>
            <person name="Wang A."/>
            <person name="Jiang F."/>
            <person name="Liu H."/>
            <person name="Zhao H."/>
            <person name="Xu D."/>
            <person name="Zhang Y."/>
        </authorList>
    </citation>
    <scope>NUCLEOTIDE SEQUENCE [LARGE SCALE GENOMIC DNA]</scope>
    <source>
        <strain evidence="2">cv. Niubang</strain>
    </source>
</reference>